<dbReference type="EMBL" id="JYIX01000031">
    <property type="protein sequence ID" value="KJL33874.1"/>
    <property type="molecule type" value="Genomic_DNA"/>
</dbReference>
<evidence type="ECO:0000256" key="1">
    <source>
        <dbReference type="SAM" id="MobiDB-lite"/>
    </source>
</evidence>
<evidence type="ECO:0000256" key="2">
    <source>
        <dbReference type="SAM" id="SignalP"/>
    </source>
</evidence>
<accession>A0A0F0LMF7</accession>
<name>A0A0F0LMF7_9MICO</name>
<evidence type="ECO:0000313" key="3">
    <source>
        <dbReference type="EMBL" id="KJL33874.1"/>
    </source>
</evidence>
<evidence type="ECO:0008006" key="5">
    <source>
        <dbReference type="Google" id="ProtNLM"/>
    </source>
</evidence>
<dbReference type="STRING" id="582680.RS86_01310"/>
<dbReference type="AlphaFoldDB" id="A0A0F0LMF7"/>
<comment type="caution">
    <text evidence="3">The sequence shown here is derived from an EMBL/GenBank/DDBJ whole genome shotgun (WGS) entry which is preliminary data.</text>
</comment>
<feature type="signal peptide" evidence="2">
    <location>
        <begin position="1"/>
        <end position="21"/>
    </location>
</feature>
<keyword evidence="4" id="KW-1185">Reference proteome</keyword>
<reference evidence="3 4" key="1">
    <citation type="submission" date="2015-02" db="EMBL/GenBank/DDBJ databases">
        <title>Draft genome sequences of ten Microbacterium spp. with emphasis on heavy metal contaminated environments.</title>
        <authorList>
            <person name="Corretto E."/>
        </authorList>
    </citation>
    <scope>NUCLEOTIDE SEQUENCE [LARGE SCALE GENOMIC DNA]</scope>
    <source>
        <strain evidence="3 4">ARN176</strain>
    </source>
</reference>
<proteinExistence type="predicted"/>
<organism evidence="3 4">
    <name type="scientific">Microbacterium azadirachtae</name>
    <dbReference type="NCBI Taxonomy" id="582680"/>
    <lineage>
        <taxon>Bacteria</taxon>
        <taxon>Bacillati</taxon>
        <taxon>Actinomycetota</taxon>
        <taxon>Actinomycetes</taxon>
        <taxon>Micrococcales</taxon>
        <taxon>Microbacteriaceae</taxon>
        <taxon>Microbacterium</taxon>
    </lineage>
</organism>
<keyword evidence="2" id="KW-0732">Signal</keyword>
<evidence type="ECO:0000313" key="4">
    <source>
        <dbReference type="Proteomes" id="UP000033740"/>
    </source>
</evidence>
<sequence>MNTAGRLGLYGAGLAAAFAVAFGAAGLVAPREAAAEGTKHEQSTQQEEKGMNGHDAHGTAVQEAVDHGAHTAAETTAGVSLASGGYALAPVSAPVAVGEQGRLSFGILDGSGAPVTAYTPQHEKDLHLIVVRSDGAQFRHVHPTLDAGTGTWSIPWTWSAAGSYRVFADFAAAGADPVTLTRMVDVAGSFTPVVAETSTRASVDGLEVGITGDLVAGSPSELTVTVRRDGAPVTTLQPYLGAFGHLVALREGDLAYLHVHPEGAAPAGAEATSGPDVRFGAHVPTAGRYLLYFDFQIDGSVHTAAFVLEAAGGTAKAPHQH</sequence>
<feature type="chain" id="PRO_5039602971" description="Heavy metal-binding domain-containing protein" evidence="2">
    <location>
        <begin position="22"/>
        <end position="321"/>
    </location>
</feature>
<dbReference type="RefSeq" id="WP_045271421.1">
    <property type="nucleotide sequence ID" value="NZ_JYIX01000031.1"/>
</dbReference>
<dbReference type="Proteomes" id="UP000033740">
    <property type="component" value="Unassembled WGS sequence"/>
</dbReference>
<protein>
    <recommendedName>
        <fullName evidence="5">Heavy metal-binding domain-containing protein</fullName>
    </recommendedName>
</protein>
<gene>
    <name evidence="3" type="ORF">RS86_01310</name>
</gene>
<dbReference type="PATRIC" id="fig|582680.6.peg.1347"/>
<feature type="region of interest" description="Disordered" evidence="1">
    <location>
        <begin position="33"/>
        <end position="55"/>
    </location>
</feature>